<evidence type="ECO:0000256" key="3">
    <source>
        <dbReference type="ARBA" id="ARBA00023163"/>
    </source>
</evidence>
<accession>A0A4Q7NQ30</accession>
<evidence type="ECO:0000256" key="4">
    <source>
        <dbReference type="PROSITE-ProRule" id="PRU00335"/>
    </source>
</evidence>
<dbReference type="SUPFAM" id="SSF46689">
    <property type="entry name" value="Homeodomain-like"/>
    <property type="match status" value="1"/>
</dbReference>
<dbReference type="SUPFAM" id="SSF48498">
    <property type="entry name" value="Tetracyclin repressor-like, C-terminal domain"/>
    <property type="match status" value="1"/>
</dbReference>
<dbReference type="Pfam" id="PF00440">
    <property type="entry name" value="TetR_N"/>
    <property type="match status" value="1"/>
</dbReference>
<dbReference type="Pfam" id="PF09209">
    <property type="entry name" value="CecR_C"/>
    <property type="match status" value="1"/>
</dbReference>
<keyword evidence="7" id="KW-1185">Reference proteome</keyword>
<keyword evidence="1" id="KW-0805">Transcription regulation</keyword>
<sequence length="246" mass="26938">MYDFYVSTCAPFPAPFRMAVTSRSSIPVRAPRTDGEATRARILETAGQLFAERGYADTTSKAICERAQCNMAAVNYHFGSRDGLYLALLKEVHKHLVSLDYLTRLAHSAQPPRHKLEIFLDGLTASLLNADSWHIRLWAREVLAPSPHLAGIIDTEALPKFGLISAIIGEITGIPAGDPALTRCVLSVMAPCMVLLIVHRDMNSPIQALFQQPAADLAAHLKTYAFAGLDAIVAARAPRRPTRRAR</sequence>
<dbReference type="InterPro" id="IPR036271">
    <property type="entry name" value="Tet_transcr_reg_TetR-rel_C_sf"/>
</dbReference>
<evidence type="ECO:0000313" key="7">
    <source>
        <dbReference type="Proteomes" id="UP000292445"/>
    </source>
</evidence>
<gene>
    <name evidence="6" type="ORF">EV675_2728</name>
</gene>
<feature type="DNA-binding region" description="H-T-H motif" evidence="4">
    <location>
        <begin position="59"/>
        <end position="78"/>
    </location>
</feature>
<name>A0A4Q7NQ30_9BURK</name>
<keyword evidence="2 4" id="KW-0238">DNA-binding</keyword>
<evidence type="ECO:0000313" key="6">
    <source>
        <dbReference type="EMBL" id="RZS86680.1"/>
    </source>
</evidence>
<evidence type="ECO:0000256" key="2">
    <source>
        <dbReference type="ARBA" id="ARBA00023125"/>
    </source>
</evidence>
<dbReference type="PANTHER" id="PTHR30055">
    <property type="entry name" value="HTH-TYPE TRANSCRIPTIONAL REGULATOR RUTR"/>
    <property type="match status" value="1"/>
</dbReference>
<evidence type="ECO:0000256" key="1">
    <source>
        <dbReference type="ARBA" id="ARBA00023015"/>
    </source>
</evidence>
<dbReference type="InterPro" id="IPR001647">
    <property type="entry name" value="HTH_TetR"/>
</dbReference>
<dbReference type="GO" id="GO:0000976">
    <property type="term" value="F:transcription cis-regulatory region binding"/>
    <property type="evidence" value="ECO:0007669"/>
    <property type="project" value="TreeGrafter"/>
</dbReference>
<organism evidence="6 7">
    <name type="scientific">Pigmentiphaga kullae</name>
    <dbReference type="NCBI Taxonomy" id="151784"/>
    <lineage>
        <taxon>Bacteria</taxon>
        <taxon>Pseudomonadati</taxon>
        <taxon>Pseudomonadota</taxon>
        <taxon>Betaproteobacteria</taxon>
        <taxon>Burkholderiales</taxon>
        <taxon>Alcaligenaceae</taxon>
        <taxon>Pigmentiphaga</taxon>
    </lineage>
</organism>
<feature type="domain" description="HTH tetR-type" evidence="5">
    <location>
        <begin position="36"/>
        <end position="96"/>
    </location>
</feature>
<dbReference type="InterPro" id="IPR050109">
    <property type="entry name" value="HTH-type_TetR-like_transc_reg"/>
</dbReference>
<dbReference type="AlphaFoldDB" id="A0A4Q7NQ30"/>
<dbReference type="InterPro" id="IPR009057">
    <property type="entry name" value="Homeodomain-like_sf"/>
</dbReference>
<dbReference type="PRINTS" id="PR00455">
    <property type="entry name" value="HTHTETR"/>
</dbReference>
<keyword evidence="3" id="KW-0804">Transcription</keyword>
<protein>
    <submittedName>
        <fullName evidence="6">TetR family transcriptional regulator</fullName>
    </submittedName>
</protein>
<dbReference type="EMBL" id="SGXC01000001">
    <property type="protein sequence ID" value="RZS86680.1"/>
    <property type="molecule type" value="Genomic_DNA"/>
</dbReference>
<dbReference type="Gene3D" id="1.10.357.10">
    <property type="entry name" value="Tetracycline Repressor, domain 2"/>
    <property type="match status" value="1"/>
</dbReference>
<reference evidence="6 7" key="1">
    <citation type="submission" date="2019-02" db="EMBL/GenBank/DDBJ databases">
        <title>Genomic Encyclopedia of Type Strains, Phase IV (KMG-IV): sequencing the most valuable type-strain genomes for metagenomic binning, comparative biology and taxonomic classification.</title>
        <authorList>
            <person name="Goeker M."/>
        </authorList>
    </citation>
    <scope>NUCLEOTIDE SEQUENCE [LARGE SCALE GENOMIC DNA]</scope>
    <source>
        <strain evidence="6 7">K24</strain>
    </source>
</reference>
<dbReference type="PANTHER" id="PTHR30055:SF234">
    <property type="entry name" value="HTH-TYPE TRANSCRIPTIONAL REGULATOR BETI"/>
    <property type="match status" value="1"/>
</dbReference>
<dbReference type="Proteomes" id="UP000292445">
    <property type="component" value="Unassembled WGS sequence"/>
</dbReference>
<comment type="caution">
    <text evidence="6">The sequence shown here is derived from an EMBL/GenBank/DDBJ whole genome shotgun (WGS) entry which is preliminary data.</text>
</comment>
<dbReference type="Gene3D" id="1.10.10.60">
    <property type="entry name" value="Homeodomain-like"/>
    <property type="match status" value="1"/>
</dbReference>
<dbReference type="PROSITE" id="PS50977">
    <property type="entry name" value="HTH_TETR_2"/>
    <property type="match status" value="1"/>
</dbReference>
<dbReference type="GO" id="GO:0003700">
    <property type="term" value="F:DNA-binding transcription factor activity"/>
    <property type="evidence" value="ECO:0007669"/>
    <property type="project" value="TreeGrafter"/>
</dbReference>
<dbReference type="InterPro" id="IPR015292">
    <property type="entry name" value="Tscrpt_reg_YbiH_C"/>
</dbReference>
<evidence type="ECO:0000259" key="5">
    <source>
        <dbReference type="PROSITE" id="PS50977"/>
    </source>
</evidence>
<proteinExistence type="predicted"/>